<keyword evidence="2" id="KW-1185">Reference proteome</keyword>
<gene>
    <name evidence="1" type="ORF">GGX14DRAFT_132922</name>
</gene>
<proteinExistence type="predicted"/>
<accession>A0AAD6V9Z7</accession>
<name>A0AAD6V9Z7_9AGAR</name>
<organism evidence="1 2">
    <name type="scientific">Mycena pura</name>
    <dbReference type="NCBI Taxonomy" id="153505"/>
    <lineage>
        <taxon>Eukaryota</taxon>
        <taxon>Fungi</taxon>
        <taxon>Dikarya</taxon>
        <taxon>Basidiomycota</taxon>
        <taxon>Agaricomycotina</taxon>
        <taxon>Agaricomycetes</taxon>
        <taxon>Agaricomycetidae</taxon>
        <taxon>Agaricales</taxon>
        <taxon>Marasmiineae</taxon>
        <taxon>Mycenaceae</taxon>
        <taxon>Mycena</taxon>
    </lineage>
</organism>
<protein>
    <submittedName>
        <fullName evidence="1">Uncharacterized protein</fullName>
    </submittedName>
</protein>
<dbReference type="Proteomes" id="UP001219525">
    <property type="component" value="Unassembled WGS sequence"/>
</dbReference>
<dbReference type="AlphaFoldDB" id="A0AAD6V9Z7"/>
<sequence>MGYIKGRFSSLRGLRQQIDDSNDHERALAWVKACIVIHTLVGIIEEGAEDQDFMDELVQAGLANAHPLPQVIVIESEVSSVRKSRGQRKRTDLKAKLFASGIAADRE</sequence>
<comment type="caution">
    <text evidence="1">The sequence shown here is derived from an EMBL/GenBank/DDBJ whole genome shotgun (WGS) entry which is preliminary data.</text>
</comment>
<dbReference type="EMBL" id="JARJCW010000040">
    <property type="protein sequence ID" value="KAJ7206358.1"/>
    <property type="molecule type" value="Genomic_DNA"/>
</dbReference>
<reference evidence="1" key="1">
    <citation type="submission" date="2023-03" db="EMBL/GenBank/DDBJ databases">
        <title>Massive genome expansion in bonnet fungi (Mycena s.s.) driven by repeated elements and novel gene families across ecological guilds.</title>
        <authorList>
            <consortium name="Lawrence Berkeley National Laboratory"/>
            <person name="Harder C.B."/>
            <person name="Miyauchi S."/>
            <person name="Viragh M."/>
            <person name="Kuo A."/>
            <person name="Thoen E."/>
            <person name="Andreopoulos B."/>
            <person name="Lu D."/>
            <person name="Skrede I."/>
            <person name="Drula E."/>
            <person name="Henrissat B."/>
            <person name="Morin E."/>
            <person name="Kohler A."/>
            <person name="Barry K."/>
            <person name="LaButti K."/>
            <person name="Morin E."/>
            <person name="Salamov A."/>
            <person name="Lipzen A."/>
            <person name="Mereny Z."/>
            <person name="Hegedus B."/>
            <person name="Baldrian P."/>
            <person name="Stursova M."/>
            <person name="Weitz H."/>
            <person name="Taylor A."/>
            <person name="Grigoriev I.V."/>
            <person name="Nagy L.G."/>
            <person name="Martin F."/>
            <person name="Kauserud H."/>
        </authorList>
    </citation>
    <scope>NUCLEOTIDE SEQUENCE</scope>
    <source>
        <strain evidence="1">9144</strain>
    </source>
</reference>
<evidence type="ECO:0000313" key="1">
    <source>
        <dbReference type="EMBL" id="KAJ7206358.1"/>
    </source>
</evidence>
<evidence type="ECO:0000313" key="2">
    <source>
        <dbReference type="Proteomes" id="UP001219525"/>
    </source>
</evidence>